<evidence type="ECO:0000313" key="3">
    <source>
        <dbReference type="Proteomes" id="UP000327468"/>
    </source>
</evidence>
<proteinExistence type="inferred from homology"/>
<gene>
    <name evidence="2" type="ORF">PHYPO_G00076720</name>
</gene>
<sequence>ESSAVSGECRAAAGSLSFTLTPSHSLSFTTAARAKASYCVAEAHKSADYTAEMTSKMVIKQPQPVLESRDSDEWNSRICDCCDDKAECCLVFWCCPCFACKKTKEYGQCLCLPLLDLCGIVSPATWAMRVSMRHRYGIKGTLCDDCLIATCCTPCAWCQMSREMKYRAIPITLLNARPKN</sequence>
<dbReference type="EMBL" id="VFJC01000018">
    <property type="protein sequence ID" value="KAB5543226.1"/>
    <property type="molecule type" value="Genomic_DNA"/>
</dbReference>
<protein>
    <recommendedName>
        <fullName evidence="4">Plac8 onzin related protein 2</fullName>
    </recommendedName>
</protein>
<evidence type="ECO:0000256" key="1">
    <source>
        <dbReference type="ARBA" id="ARBA00009024"/>
    </source>
</evidence>
<reference evidence="2 3" key="1">
    <citation type="submission" date="2019-06" db="EMBL/GenBank/DDBJ databases">
        <title>A chromosome-scale genome assembly of the striped catfish, Pangasianodon hypophthalmus.</title>
        <authorList>
            <person name="Wen M."/>
            <person name="Zahm M."/>
            <person name="Roques C."/>
            <person name="Cabau C."/>
            <person name="Klopp C."/>
            <person name="Donnadieu C."/>
            <person name="Jouanno E."/>
            <person name="Avarre J.-C."/>
            <person name="Campet M."/>
            <person name="Ha T.T.T."/>
            <person name="Dugue R."/>
            <person name="Lampietro C."/>
            <person name="Louis A."/>
            <person name="Herpin A."/>
            <person name="Echchiki A."/>
            <person name="Berthelot C."/>
            <person name="Parey E."/>
            <person name="Roest-Crollius H."/>
            <person name="Braasch I."/>
            <person name="Postlethwait J."/>
            <person name="Bobe J."/>
            <person name="Montfort J."/>
            <person name="Bouchez O."/>
            <person name="Begum T."/>
            <person name="Schartl M."/>
            <person name="Guiguen Y."/>
        </authorList>
    </citation>
    <scope>NUCLEOTIDE SEQUENCE [LARGE SCALE GENOMIC DNA]</scope>
    <source>
        <strain evidence="2 3">Indonesia</strain>
        <tissue evidence="2">Blood</tissue>
    </source>
</reference>
<accession>A0A5N5LMM0</accession>
<evidence type="ECO:0008006" key="4">
    <source>
        <dbReference type="Google" id="ProtNLM"/>
    </source>
</evidence>
<feature type="non-terminal residue" evidence="2">
    <location>
        <position position="1"/>
    </location>
</feature>
<dbReference type="AlphaFoldDB" id="A0A5N5LMM0"/>
<dbReference type="InterPro" id="IPR006461">
    <property type="entry name" value="PLAC_motif_containing"/>
</dbReference>
<evidence type="ECO:0000313" key="2">
    <source>
        <dbReference type="EMBL" id="KAB5543226.1"/>
    </source>
</evidence>
<comment type="caution">
    <text evidence="2">The sequence shown here is derived from an EMBL/GenBank/DDBJ whole genome shotgun (WGS) entry which is preliminary data.</text>
</comment>
<dbReference type="Proteomes" id="UP000327468">
    <property type="component" value="Chromosome 17"/>
</dbReference>
<name>A0A5N5LMM0_PANHP</name>
<dbReference type="PANTHER" id="PTHR15907">
    <property type="entry name" value="DUF614 FAMILY PROTEIN-RELATED"/>
    <property type="match status" value="1"/>
</dbReference>
<comment type="similarity">
    <text evidence="1">Belongs to the cornifelin family.</text>
</comment>
<keyword evidence="3" id="KW-1185">Reference proteome</keyword>
<dbReference type="Pfam" id="PF04749">
    <property type="entry name" value="PLAC8"/>
    <property type="match status" value="1"/>
</dbReference>
<organism evidence="2 3">
    <name type="scientific">Pangasianodon hypophthalmus</name>
    <name type="common">Striped catfish</name>
    <name type="synonym">Helicophagus hypophthalmus</name>
    <dbReference type="NCBI Taxonomy" id="310915"/>
    <lineage>
        <taxon>Eukaryota</taxon>
        <taxon>Metazoa</taxon>
        <taxon>Chordata</taxon>
        <taxon>Craniata</taxon>
        <taxon>Vertebrata</taxon>
        <taxon>Euteleostomi</taxon>
        <taxon>Actinopterygii</taxon>
        <taxon>Neopterygii</taxon>
        <taxon>Teleostei</taxon>
        <taxon>Ostariophysi</taxon>
        <taxon>Siluriformes</taxon>
        <taxon>Pangasiidae</taxon>
        <taxon>Pangasianodon</taxon>
    </lineage>
</organism>
<dbReference type="NCBIfam" id="TIGR01571">
    <property type="entry name" value="A_thal_Cys_rich"/>
    <property type="match status" value="1"/>
</dbReference>